<dbReference type="Pfam" id="PF12311">
    <property type="entry name" value="DUF3632"/>
    <property type="match status" value="1"/>
</dbReference>
<evidence type="ECO:0000256" key="1">
    <source>
        <dbReference type="SAM" id="MobiDB-lite"/>
    </source>
</evidence>
<gene>
    <name evidence="2" type="ORF">ATEG_08858</name>
</gene>
<dbReference type="PANTHER" id="PTHR38797">
    <property type="entry name" value="NUCLEAR PORE COMPLEX PROTEIN NUP85-RELATED"/>
    <property type="match status" value="1"/>
</dbReference>
<evidence type="ECO:0000313" key="2">
    <source>
        <dbReference type="EMBL" id="EAU30990.1"/>
    </source>
</evidence>
<dbReference type="HOGENOM" id="CLU_082756_0_0_1"/>
<dbReference type="eggNOG" id="ENOG502SPKD">
    <property type="taxonomic scope" value="Eukaryota"/>
</dbReference>
<name>Q0CBS6_ASPTN</name>
<dbReference type="Proteomes" id="UP000007963">
    <property type="component" value="Unassembled WGS sequence"/>
</dbReference>
<reference evidence="3" key="1">
    <citation type="submission" date="2005-09" db="EMBL/GenBank/DDBJ databases">
        <title>Annotation of the Aspergillus terreus NIH2624 genome.</title>
        <authorList>
            <person name="Birren B.W."/>
            <person name="Lander E.S."/>
            <person name="Galagan J.E."/>
            <person name="Nusbaum C."/>
            <person name="Devon K."/>
            <person name="Henn M."/>
            <person name="Ma L.-J."/>
            <person name="Jaffe D.B."/>
            <person name="Butler J."/>
            <person name="Alvarez P."/>
            <person name="Gnerre S."/>
            <person name="Grabherr M."/>
            <person name="Kleber M."/>
            <person name="Mauceli E.W."/>
            <person name="Brockman W."/>
            <person name="Rounsley S."/>
            <person name="Young S.K."/>
            <person name="LaButti K."/>
            <person name="Pushparaj V."/>
            <person name="DeCaprio D."/>
            <person name="Crawford M."/>
            <person name="Koehrsen M."/>
            <person name="Engels R."/>
            <person name="Montgomery P."/>
            <person name="Pearson M."/>
            <person name="Howarth C."/>
            <person name="Larson L."/>
            <person name="Luoma S."/>
            <person name="White J."/>
            <person name="Alvarado L."/>
            <person name="Kodira C.D."/>
            <person name="Zeng Q."/>
            <person name="Oleary S."/>
            <person name="Yandava C."/>
            <person name="Denning D.W."/>
            <person name="Nierman W.C."/>
            <person name="Milne T."/>
            <person name="Madden K."/>
        </authorList>
    </citation>
    <scope>NUCLEOTIDE SEQUENCE [LARGE SCALE GENOMIC DNA]</scope>
    <source>
        <strain evidence="3">NIH 2624 / FGSC A1156</strain>
    </source>
</reference>
<dbReference type="OrthoDB" id="3350591at2759"/>
<dbReference type="STRING" id="341663.Q0CBS6"/>
<proteinExistence type="predicted"/>
<dbReference type="GeneID" id="4323352"/>
<dbReference type="PANTHER" id="PTHR38797:SF4">
    <property type="entry name" value="NUCLEAR PORE COMPLEX PROTEIN NUP85"/>
    <property type="match status" value="1"/>
</dbReference>
<feature type="compositionally biased region" description="Low complexity" evidence="1">
    <location>
        <begin position="1"/>
        <end position="16"/>
    </location>
</feature>
<sequence length="311" mass="35910">MIYHSASDSCSSICADSTRDPSAPNLERYEAFLASLAQREYPPEPDVILAFRKLLTEPSVSLVEAARLAVASSIPDSPDLPVSNMTLWIPFGEAIEQFPEMNDRLVDFLVALQQLPDGNGAMHELPYFREYCNEFWLFYQDPPRSEPDLAKKRQAWFNMNTFMAKLAARGVRTESLLQHAGRLLQNALETAPWEEYHFPEIEEAEEDMGDEYEEYRDRELERLCDIRHLNGTIPAVAQWIKIQGRALYEMAGPMDLEREELWDGPPGWSKERWEFWRQRFEWVASVTALDRRTKNIAREAAEEMARISGDA</sequence>
<dbReference type="RefSeq" id="XP_001217444.1">
    <property type="nucleotide sequence ID" value="XM_001217443.1"/>
</dbReference>
<feature type="region of interest" description="Disordered" evidence="1">
    <location>
        <begin position="1"/>
        <end position="21"/>
    </location>
</feature>
<protein>
    <submittedName>
        <fullName evidence="2">Uncharacterized protein</fullName>
    </submittedName>
</protein>
<dbReference type="EMBL" id="CH476606">
    <property type="protein sequence ID" value="EAU30990.1"/>
    <property type="molecule type" value="Genomic_DNA"/>
</dbReference>
<dbReference type="AlphaFoldDB" id="Q0CBS6"/>
<accession>Q0CBS6</accession>
<dbReference type="InterPro" id="IPR022085">
    <property type="entry name" value="OpdG"/>
</dbReference>
<dbReference type="VEuPathDB" id="FungiDB:ATEG_08858"/>
<evidence type="ECO:0000313" key="3">
    <source>
        <dbReference type="Proteomes" id="UP000007963"/>
    </source>
</evidence>
<organism evidence="2 3">
    <name type="scientific">Aspergillus terreus (strain NIH 2624 / FGSC A1156)</name>
    <dbReference type="NCBI Taxonomy" id="341663"/>
    <lineage>
        <taxon>Eukaryota</taxon>
        <taxon>Fungi</taxon>
        <taxon>Dikarya</taxon>
        <taxon>Ascomycota</taxon>
        <taxon>Pezizomycotina</taxon>
        <taxon>Eurotiomycetes</taxon>
        <taxon>Eurotiomycetidae</taxon>
        <taxon>Eurotiales</taxon>
        <taxon>Aspergillaceae</taxon>
        <taxon>Aspergillus</taxon>
        <taxon>Aspergillus subgen. Circumdati</taxon>
    </lineage>
</organism>
<dbReference type="OMA" id="YTSLWPL"/>
<dbReference type="InterPro" id="IPR053204">
    <property type="entry name" value="Oxopyrrolidines_Biosynth-assoc"/>
</dbReference>